<dbReference type="InterPro" id="IPR050834">
    <property type="entry name" value="Glycosyltransf_2"/>
</dbReference>
<feature type="transmembrane region" description="Helical" evidence="2">
    <location>
        <begin position="1003"/>
        <end position="1023"/>
    </location>
</feature>
<feature type="transmembrane region" description="Helical" evidence="2">
    <location>
        <begin position="704"/>
        <end position="725"/>
    </location>
</feature>
<feature type="region of interest" description="Disordered" evidence="1">
    <location>
        <begin position="1032"/>
        <end position="1057"/>
    </location>
</feature>
<feature type="transmembrane region" description="Helical" evidence="2">
    <location>
        <begin position="769"/>
        <end position="791"/>
    </location>
</feature>
<feature type="transmembrane region" description="Helical" evidence="2">
    <location>
        <begin position="737"/>
        <end position="757"/>
    </location>
</feature>
<dbReference type="GO" id="GO:0016757">
    <property type="term" value="F:glycosyltransferase activity"/>
    <property type="evidence" value="ECO:0007669"/>
    <property type="project" value="UniProtKB-KW"/>
</dbReference>
<organism evidence="3 4">
    <name type="scientific">Actinomadura parmotrematis</name>
    <dbReference type="NCBI Taxonomy" id="2864039"/>
    <lineage>
        <taxon>Bacteria</taxon>
        <taxon>Bacillati</taxon>
        <taxon>Actinomycetota</taxon>
        <taxon>Actinomycetes</taxon>
        <taxon>Streptosporangiales</taxon>
        <taxon>Thermomonosporaceae</taxon>
        <taxon>Actinomadura</taxon>
    </lineage>
</organism>
<reference evidence="3 4" key="1">
    <citation type="submission" date="2021-07" db="EMBL/GenBank/DDBJ databases">
        <title>Actinomadura sp. PM05-2 isolated from lichen.</title>
        <authorList>
            <person name="Somphong A."/>
            <person name="Phongsopitanun W."/>
            <person name="Tanasupawat S."/>
            <person name="Peongsungnone V."/>
        </authorList>
    </citation>
    <scope>NUCLEOTIDE SEQUENCE [LARGE SCALE GENOMIC DNA]</scope>
    <source>
        <strain evidence="3 4">PM05-2</strain>
    </source>
</reference>
<keyword evidence="2" id="KW-0472">Membrane</keyword>
<feature type="transmembrane region" description="Helical" evidence="2">
    <location>
        <begin position="494"/>
        <end position="513"/>
    </location>
</feature>
<feature type="transmembrane region" description="Helical" evidence="2">
    <location>
        <begin position="552"/>
        <end position="570"/>
    </location>
</feature>
<evidence type="ECO:0000256" key="2">
    <source>
        <dbReference type="SAM" id="Phobius"/>
    </source>
</evidence>
<dbReference type="Pfam" id="PF13641">
    <property type="entry name" value="Glyco_tranf_2_3"/>
    <property type="match status" value="1"/>
</dbReference>
<proteinExistence type="predicted"/>
<keyword evidence="3" id="KW-0328">Glycosyltransferase</keyword>
<feature type="transmembrane region" description="Helical" evidence="2">
    <location>
        <begin position="582"/>
        <end position="606"/>
    </location>
</feature>
<feature type="compositionally biased region" description="Basic and acidic residues" evidence="1">
    <location>
        <begin position="385"/>
        <end position="398"/>
    </location>
</feature>
<dbReference type="InterPro" id="IPR029044">
    <property type="entry name" value="Nucleotide-diphossugar_trans"/>
</dbReference>
<sequence length="1057" mass="111202">MPARLLPFPHPERAPPLPPSLDPPHEHRPAPPRPAAGHRVTAVLVAHDGVRWLPDTLKALLTQARPPDALVAADTGSRDRGAAVLAEVVGADAVLALPRTTGYGEAIAEALRHPAAARAPADPGAGPATEWIWLLHDDSAPDRHALAALLRAADADPRAAVLGPKLRDWYDRGVLLEVGVAVDGATRRETGLDGREFDQGQRDGDRDVLAVSSAGMLVRRDVWDRLGGFDVEFGLFRDDLDLCWRAHAAGHRVMVVTGAVVYHAEASRRGLRTIGMTSESPRRRDRRNALYALLGNLPLRRLPRALLRNGWAALMRALVLFAVKQPGAARDELAAFAAVAGRPGRFRRVRADRADGRKQVYRTVRRFQPRGVALRRLYETVADRLAPSDEERDRERDAAPVPEGPGPLRRLLARPAVPLVVALCAVTPAAERSLPFAGGRLGGGALAPPVAGASDLWHQYLAGWHPAGLGSAAGSPPWVGVVALLSSLTLGKPWLAVALLLLGSVPLAGLAAYRASRLLLPRAAYPLRVWFAATYALLPTATGAIAGGRLGSAVVVVLLPLVAVQAARMLDPSAERRKAGRAAWATGLLLAVAFAFVPLTWLLAVLGGGAAWALAGRPGGRVRRGLVIALGVPPLLCLPWTLGLLAHPSRFLLEAGLNAPYAPATAAELLTLNPGGPGTPPYWATAGLPVAAFGALWLRGGRRVALAGWLLAVSALLVALLTAAITVTRGPDPAPAWPGAVLLVAAAGLLAAVAVAVRRAVRATRRTRPFAWAVLAAAVATPILAAGSWILDGAGGPLGRVDPDTVPGYLAGPAGPRTLALRAEPDGRISYSVLRGAAPVLGDAETPADDRARHRMDGLAAAMAVNRPGDDGTALARMGVQYLLVNDPRRSPLTAVLDATPELSRLSRTATFAVWRVQPDAGRRMLDTSGALVPLPASGPVRVPPGPPGRILLLAEPADGGWHATLDGRDVPSLTVDGWAQGYRIPPAGGVFDQRRGMLLRHGWLWIQGAAALAVLVLALPGAQLDTFSAPRRRAGGRRRRTGETAAVRAEHEEVPA</sequence>
<dbReference type="EMBL" id="JAIBOA010000012">
    <property type="protein sequence ID" value="MBW8484599.1"/>
    <property type="molecule type" value="Genomic_DNA"/>
</dbReference>
<keyword evidence="3" id="KW-0808">Transferase</keyword>
<keyword evidence="4" id="KW-1185">Reference proteome</keyword>
<evidence type="ECO:0000313" key="4">
    <source>
        <dbReference type="Proteomes" id="UP000774570"/>
    </source>
</evidence>
<name>A0ABS7FY49_9ACTN</name>
<dbReference type="PANTHER" id="PTHR43685:SF3">
    <property type="entry name" value="SLR2126 PROTEIN"/>
    <property type="match status" value="1"/>
</dbReference>
<protein>
    <submittedName>
        <fullName evidence="3">Glycosyltransferase</fullName>
        <ecNumber evidence="3">2.4.-.-</ecNumber>
    </submittedName>
</protein>
<feature type="transmembrane region" description="Helical" evidence="2">
    <location>
        <begin position="626"/>
        <end position="646"/>
    </location>
</feature>
<keyword evidence="2" id="KW-1133">Transmembrane helix</keyword>
<dbReference type="Proteomes" id="UP000774570">
    <property type="component" value="Unassembled WGS sequence"/>
</dbReference>
<comment type="caution">
    <text evidence="3">The sequence shown here is derived from an EMBL/GenBank/DDBJ whole genome shotgun (WGS) entry which is preliminary data.</text>
</comment>
<evidence type="ECO:0000313" key="3">
    <source>
        <dbReference type="EMBL" id="MBW8484599.1"/>
    </source>
</evidence>
<dbReference type="Gene3D" id="3.90.550.10">
    <property type="entry name" value="Spore Coat Polysaccharide Biosynthesis Protein SpsA, Chain A"/>
    <property type="match status" value="1"/>
</dbReference>
<feature type="compositionally biased region" description="Basic residues" evidence="1">
    <location>
        <begin position="1032"/>
        <end position="1041"/>
    </location>
</feature>
<dbReference type="PANTHER" id="PTHR43685">
    <property type="entry name" value="GLYCOSYLTRANSFERASE"/>
    <property type="match status" value="1"/>
</dbReference>
<gene>
    <name evidence="3" type="ORF">K1Y72_19605</name>
</gene>
<feature type="region of interest" description="Disordered" evidence="1">
    <location>
        <begin position="385"/>
        <end position="407"/>
    </location>
</feature>
<keyword evidence="2" id="KW-0812">Transmembrane</keyword>
<dbReference type="EC" id="2.4.-.-" evidence="3"/>
<accession>A0ABS7FY49</accession>
<evidence type="ECO:0000256" key="1">
    <source>
        <dbReference type="SAM" id="MobiDB-lite"/>
    </source>
</evidence>
<feature type="region of interest" description="Disordered" evidence="1">
    <location>
        <begin position="1"/>
        <end position="35"/>
    </location>
</feature>
<dbReference type="SUPFAM" id="SSF53448">
    <property type="entry name" value="Nucleotide-diphospho-sugar transferases"/>
    <property type="match status" value="1"/>
</dbReference>